<sequence>MQLGNPVSSAAALCGGGSFLAGGYSYAAGQSGVFTTAALLRRKFNLTSDKGYPDFLIKENVLPPSTEEPNSKRTKIYQQLVGSLAYIATFTRPDVARAHSVLARHLANPGQKHLYAAIYCWRYLIGKRNLALKASGTQNKKDLFVIPVENADKYTDTVEPIFYGASDAAYADEPDTRRSSKGYLFKLYGLSVDWKAAI</sequence>
<organism evidence="1 2">
    <name type="scientific">Pyrenophora tritici-repentis</name>
    <dbReference type="NCBI Taxonomy" id="45151"/>
    <lineage>
        <taxon>Eukaryota</taxon>
        <taxon>Fungi</taxon>
        <taxon>Dikarya</taxon>
        <taxon>Ascomycota</taxon>
        <taxon>Pezizomycotina</taxon>
        <taxon>Dothideomycetes</taxon>
        <taxon>Pleosporomycetidae</taxon>
        <taxon>Pleosporales</taxon>
        <taxon>Pleosporineae</taxon>
        <taxon>Pleosporaceae</taxon>
        <taxon>Pyrenophora</taxon>
    </lineage>
</organism>
<protein>
    <submittedName>
        <fullName evidence="1">Uncharacterized protein</fullName>
    </submittedName>
</protein>
<dbReference type="EMBL" id="NQIK02000004">
    <property type="protein sequence ID" value="KAF7571813.1"/>
    <property type="molecule type" value="Genomic_DNA"/>
</dbReference>
<comment type="caution">
    <text evidence="1">The sequence shown here is derived from an EMBL/GenBank/DDBJ whole genome shotgun (WGS) entry which is preliminary data.</text>
</comment>
<dbReference type="GeneID" id="90956305"/>
<evidence type="ECO:0000313" key="2">
    <source>
        <dbReference type="Proteomes" id="UP000245464"/>
    </source>
</evidence>
<dbReference type="AlphaFoldDB" id="A0A834RX47"/>
<reference evidence="1" key="1">
    <citation type="journal article" date="2018" name="BMC Genomics">
        <title>Comparative genomics of the wheat fungal pathogen Pyrenophora tritici-repentis reveals chromosomal variations and genome plasticity.</title>
        <authorList>
            <person name="Moolhuijzen P."/>
            <person name="See P.T."/>
            <person name="Hane J.K."/>
            <person name="Shi G."/>
            <person name="Liu Z."/>
            <person name="Oliver R.P."/>
            <person name="Moffat C.S."/>
        </authorList>
    </citation>
    <scope>NUCLEOTIDE SEQUENCE [LARGE SCALE GENOMIC DNA]</scope>
    <source>
        <strain evidence="1">M4</strain>
    </source>
</reference>
<dbReference type="KEGG" id="ptrr:90956305"/>
<proteinExistence type="predicted"/>
<name>A0A834RX47_9PLEO</name>
<dbReference type="Proteomes" id="UP000245464">
    <property type="component" value="Chromosome 4"/>
</dbReference>
<dbReference type="PANTHER" id="PTHR11439">
    <property type="entry name" value="GAG-POL-RELATED RETROTRANSPOSON"/>
    <property type="match status" value="1"/>
</dbReference>
<dbReference type="RefSeq" id="XP_065962699.1">
    <property type="nucleotide sequence ID" value="XM_066107031.1"/>
</dbReference>
<accession>A0A834RX47</accession>
<gene>
    <name evidence="1" type="ORF">PtrM4_093130</name>
</gene>
<evidence type="ECO:0000313" key="1">
    <source>
        <dbReference type="EMBL" id="KAF7571813.1"/>
    </source>
</evidence>